<dbReference type="SUPFAM" id="SSF46785">
    <property type="entry name" value="Winged helix' DNA-binding domain"/>
    <property type="match status" value="1"/>
</dbReference>
<evidence type="ECO:0000259" key="6">
    <source>
        <dbReference type="PROSITE" id="PS50931"/>
    </source>
</evidence>
<gene>
    <name evidence="7" type="ORF">DFR74_107163</name>
</gene>
<reference evidence="7 8" key="1">
    <citation type="submission" date="2018-06" db="EMBL/GenBank/DDBJ databases">
        <title>Genomic Encyclopedia of Type Strains, Phase IV (KMG-IV): sequencing the most valuable type-strain genomes for metagenomic binning, comparative biology and taxonomic classification.</title>
        <authorList>
            <person name="Goeker M."/>
        </authorList>
    </citation>
    <scope>NUCLEOTIDE SEQUENCE [LARGE SCALE GENOMIC DNA]</scope>
    <source>
        <strain evidence="7 8">DSM 44599</strain>
    </source>
</reference>
<dbReference type="InterPro" id="IPR036388">
    <property type="entry name" value="WH-like_DNA-bd_sf"/>
</dbReference>
<dbReference type="SUPFAM" id="SSF53850">
    <property type="entry name" value="Periplasmic binding protein-like II"/>
    <property type="match status" value="1"/>
</dbReference>
<dbReference type="STRING" id="1210090.GCA_001613185_01993"/>
<evidence type="ECO:0000256" key="2">
    <source>
        <dbReference type="ARBA" id="ARBA00023015"/>
    </source>
</evidence>
<dbReference type="GO" id="GO:0003677">
    <property type="term" value="F:DNA binding"/>
    <property type="evidence" value="ECO:0007669"/>
    <property type="project" value="UniProtKB-KW"/>
</dbReference>
<keyword evidence="5" id="KW-0804">Transcription</keyword>
<evidence type="ECO:0000256" key="5">
    <source>
        <dbReference type="ARBA" id="ARBA00023163"/>
    </source>
</evidence>
<evidence type="ECO:0000256" key="4">
    <source>
        <dbReference type="ARBA" id="ARBA00023159"/>
    </source>
</evidence>
<evidence type="ECO:0000256" key="1">
    <source>
        <dbReference type="ARBA" id="ARBA00009437"/>
    </source>
</evidence>
<dbReference type="AlphaFoldDB" id="A0A366DHQ9"/>
<dbReference type="OrthoDB" id="3176554at2"/>
<dbReference type="Gene3D" id="1.10.10.10">
    <property type="entry name" value="Winged helix-like DNA-binding domain superfamily/Winged helix DNA-binding domain"/>
    <property type="match status" value="1"/>
</dbReference>
<evidence type="ECO:0000256" key="3">
    <source>
        <dbReference type="ARBA" id="ARBA00023125"/>
    </source>
</evidence>
<keyword evidence="4" id="KW-0010">Activator</keyword>
<dbReference type="PANTHER" id="PTHR30346">
    <property type="entry name" value="TRANSCRIPTIONAL DUAL REGULATOR HCAR-RELATED"/>
    <property type="match status" value="1"/>
</dbReference>
<dbReference type="Proteomes" id="UP000252586">
    <property type="component" value="Unassembled WGS sequence"/>
</dbReference>
<comment type="similarity">
    <text evidence="1">Belongs to the LysR transcriptional regulatory family.</text>
</comment>
<protein>
    <submittedName>
        <fullName evidence="7">DNA-binding transcriptional LysR family regulator</fullName>
    </submittedName>
</protein>
<dbReference type="PANTHER" id="PTHR30346:SF28">
    <property type="entry name" value="HTH-TYPE TRANSCRIPTIONAL REGULATOR CYNR"/>
    <property type="match status" value="1"/>
</dbReference>
<organism evidence="7 8">
    <name type="scientific">Nocardia puris</name>
    <dbReference type="NCBI Taxonomy" id="208602"/>
    <lineage>
        <taxon>Bacteria</taxon>
        <taxon>Bacillati</taxon>
        <taxon>Actinomycetota</taxon>
        <taxon>Actinomycetes</taxon>
        <taxon>Mycobacteriales</taxon>
        <taxon>Nocardiaceae</taxon>
        <taxon>Nocardia</taxon>
    </lineage>
</organism>
<dbReference type="InterPro" id="IPR036390">
    <property type="entry name" value="WH_DNA-bd_sf"/>
</dbReference>
<dbReference type="EMBL" id="QNRE01000007">
    <property type="protein sequence ID" value="RBO89485.1"/>
    <property type="molecule type" value="Genomic_DNA"/>
</dbReference>
<comment type="caution">
    <text evidence="7">The sequence shown here is derived from an EMBL/GenBank/DDBJ whole genome shotgun (WGS) entry which is preliminary data.</text>
</comment>
<keyword evidence="3 7" id="KW-0238">DNA-binding</keyword>
<keyword evidence="2" id="KW-0805">Transcription regulation</keyword>
<dbReference type="InterPro" id="IPR005119">
    <property type="entry name" value="LysR_subst-bd"/>
</dbReference>
<dbReference type="InterPro" id="IPR000847">
    <property type="entry name" value="LysR_HTH_N"/>
</dbReference>
<name>A0A366DHQ9_9NOCA</name>
<dbReference type="PRINTS" id="PR00039">
    <property type="entry name" value="HTHLYSR"/>
</dbReference>
<feature type="domain" description="HTH lysR-type" evidence="6">
    <location>
        <begin position="13"/>
        <end position="70"/>
    </location>
</feature>
<dbReference type="RefSeq" id="WP_067506908.1">
    <property type="nucleotide sequence ID" value="NZ_QNRE01000007.1"/>
</dbReference>
<keyword evidence="8" id="KW-1185">Reference proteome</keyword>
<proteinExistence type="inferred from homology"/>
<dbReference type="Pfam" id="PF00126">
    <property type="entry name" value="HTH_1"/>
    <property type="match status" value="1"/>
</dbReference>
<dbReference type="GO" id="GO:0003700">
    <property type="term" value="F:DNA-binding transcription factor activity"/>
    <property type="evidence" value="ECO:0007669"/>
    <property type="project" value="InterPro"/>
</dbReference>
<accession>A0A366DHQ9</accession>
<dbReference type="Gene3D" id="3.40.190.10">
    <property type="entry name" value="Periplasmic binding protein-like II"/>
    <property type="match status" value="2"/>
</dbReference>
<sequence>MVEDAEFRWEEPLDLRRLRQFLCVAECGGFSRAAQRLHVSQQALSSSVAKLESELGVTLLDRSGRQVSVTAAGEALREGATALLAASRVLTGQVRDAAAAQQRPFVVAHTPAVTSEEVHELLGPVRAALPELSILAKQMFPGDLAPALREGSVDVALRRGIAASRTLASATIAYHRLRVAVARDHRLAGRSTVGIGELRAERIVVWAPPGSSFYTDFILSACRRAGFEPELVVDRVQGTAPVTAVVDYPDAVAFVTAPAGPALGGAVVVLDLDDPLLTPIQALWLPHTRSAVRDLLTISDNQNL</sequence>
<dbReference type="Pfam" id="PF03466">
    <property type="entry name" value="LysR_substrate"/>
    <property type="match status" value="1"/>
</dbReference>
<evidence type="ECO:0000313" key="8">
    <source>
        <dbReference type="Proteomes" id="UP000252586"/>
    </source>
</evidence>
<dbReference type="CDD" id="cd08414">
    <property type="entry name" value="PBP2_LTTR_aromatics_like"/>
    <property type="match status" value="1"/>
</dbReference>
<evidence type="ECO:0000313" key="7">
    <source>
        <dbReference type="EMBL" id="RBO89485.1"/>
    </source>
</evidence>
<dbReference type="PROSITE" id="PS50931">
    <property type="entry name" value="HTH_LYSR"/>
    <property type="match status" value="1"/>
</dbReference>
<dbReference type="FunFam" id="1.10.10.10:FF:000001">
    <property type="entry name" value="LysR family transcriptional regulator"/>
    <property type="match status" value="1"/>
</dbReference>
<dbReference type="GO" id="GO:0032993">
    <property type="term" value="C:protein-DNA complex"/>
    <property type="evidence" value="ECO:0007669"/>
    <property type="project" value="TreeGrafter"/>
</dbReference>